<comment type="pathway">
    <text evidence="3 11">Carbohydrate degradation; pentose phosphate pathway; D-glyceraldehyde 3-phosphate and beta-D-fructose 6-phosphate from D-ribose 5-phosphate and D-xylulose 5-phosphate (non-oxidative stage): step 2/3.</text>
</comment>
<accession>A0ABN7MDL1</accession>
<comment type="catalytic activity">
    <reaction evidence="10 11">
        <text>D-sedoheptulose 7-phosphate + D-glyceraldehyde 3-phosphate = D-erythrose 4-phosphate + beta-D-fructose 6-phosphate</text>
        <dbReference type="Rhea" id="RHEA:17053"/>
        <dbReference type="ChEBI" id="CHEBI:16897"/>
        <dbReference type="ChEBI" id="CHEBI:57483"/>
        <dbReference type="ChEBI" id="CHEBI:57634"/>
        <dbReference type="ChEBI" id="CHEBI:59776"/>
        <dbReference type="EC" id="2.2.1.2"/>
    </reaction>
</comment>
<evidence type="ECO:0000256" key="9">
    <source>
        <dbReference type="ARBA" id="ARBA00023270"/>
    </source>
</evidence>
<evidence type="ECO:0000256" key="7">
    <source>
        <dbReference type="ARBA" id="ARBA00022679"/>
    </source>
</evidence>
<comment type="similarity">
    <text evidence="4 11">Belongs to the transaldolase family. Type 2 subfamily.</text>
</comment>
<dbReference type="GO" id="GO:0004801">
    <property type="term" value="F:transaldolase activity"/>
    <property type="evidence" value="ECO:0007669"/>
    <property type="project" value="UniProtKB-EC"/>
</dbReference>
<keyword evidence="12" id="KW-0413">Isomerase</keyword>
<sequence>MDPSQASAMNPVRALQTFGQSVWLDYIRRSLIASGELQRLIVDDGLRGITSNPAIFEKAMTGSTDYQQALQALGRRRDLDAKGRYEQLAIEDIQAAADLLQPVYARTKRRDGYVSLEVSPHLARDTRGTLEEARRLWDAVGRDNLMIKVPATPEGIPAIVQLISKGINVNVTLLFAQETYELVAEAYLTGLEQLAARGGDVGIVASVASFFISRIDTAVDSVLATRLKISTNETEQALLKSLQGTVAIANAKLAYQRYRRLFSGPRWEALAKRGAMTQRVLWASTGTKNPAYRDVMYVEELIGSDTVNTVPPATFEAFRDHGRPQSRLTEGIEEAADTMRLLERAGLSMKEMTDRLLQEGLQLFRDAFDTLLTAVEQQGKADASSGVNHYSYALPTPLAAAVHASLKEWSGGNKVRRLWARDPSLWTGKDEGRWLGWLGITEDQLAQLHVFTSLAEEAAQGGFTHALVLGMGGSSLCPDVLKTTFGVREGYPELLVLDSTDPAQIKTIERKINPATTLFIVSSKSGGTLEPNIFTQYFFDVVQRQVGAKEAARRFIAITDPGSALQQTAQAAGFGHLLFGVPSIGGRYSALSNFGMAPAALTGVDVPRLLNRAEIMVQACASSVPVEENPGLVLGAILGVLAGQGRDKVTIMASPGVASFGAWLEQLLAESTGKEGKGIIPVDREAAGTPSVYGADRLFVYIRLQSGPDKHQDDAVDTLEQAGQPVVRIAVADRYDLGQEFFRWEFATAVAGSIMGLNPFNQPDVEASKIVTKQLTSAYERTGTLPPESPFLDAQGITLYADPVYGEILTAVAGPSPSLTNYLSAHLNQLAAGDYFALLAYLDMNGAHEAWLQALRHRVRDTKRVATCLGFGPRFLHSTGQAYKGGPDSGVFLQITCENAADLPVPGQRYTFGIVKAAQARGDFQVLAERGRRLLRVHLGDDVPAGLAILKRAMEQALA</sequence>
<evidence type="ECO:0000256" key="10">
    <source>
        <dbReference type="ARBA" id="ARBA00048810"/>
    </source>
</evidence>
<dbReference type="EMBL" id="CAJNBJ010000020">
    <property type="protein sequence ID" value="CAE6797344.1"/>
    <property type="molecule type" value="Genomic_DNA"/>
</dbReference>
<dbReference type="NCBIfam" id="NF002881">
    <property type="entry name" value="PRK03343.1"/>
    <property type="match status" value="1"/>
</dbReference>
<evidence type="ECO:0000256" key="4">
    <source>
        <dbReference type="ARBA" id="ARBA00008426"/>
    </source>
</evidence>
<dbReference type="Proteomes" id="UP000675880">
    <property type="component" value="Unassembled WGS sequence"/>
</dbReference>
<dbReference type="HAMAP" id="MF_00493">
    <property type="entry name" value="Transaldolase_2"/>
    <property type="match status" value="1"/>
</dbReference>
<dbReference type="InterPro" id="IPR001672">
    <property type="entry name" value="G6P_Isomerase"/>
</dbReference>
<comment type="function">
    <text evidence="1 11">Transaldolase is important for the balance of metabolites in the pentose-phosphate pathway.</text>
</comment>
<evidence type="ECO:0000256" key="5">
    <source>
        <dbReference type="ARBA" id="ARBA00013151"/>
    </source>
</evidence>
<evidence type="ECO:0000313" key="13">
    <source>
        <dbReference type="Proteomes" id="UP000675880"/>
    </source>
</evidence>
<dbReference type="Gene3D" id="3.40.50.10490">
    <property type="entry name" value="Glucose-6-phosphate isomerase like protein, domain 1"/>
    <property type="match status" value="3"/>
</dbReference>
<dbReference type="Pfam" id="PF00923">
    <property type="entry name" value="TAL_FSA"/>
    <property type="match status" value="1"/>
</dbReference>
<name>A0ABN7MDL1_9BACT</name>
<dbReference type="InterPro" id="IPR018225">
    <property type="entry name" value="Transaldolase_AS"/>
</dbReference>
<protein>
    <recommendedName>
        <fullName evidence="5 11">Transaldolase</fullName>
        <ecNumber evidence="5 11">2.2.1.2</ecNumber>
    </recommendedName>
</protein>
<dbReference type="NCBIfam" id="NF007080">
    <property type="entry name" value="PRK09533.1"/>
    <property type="match status" value="1"/>
</dbReference>
<dbReference type="RefSeq" id="WP_213044104.1">
    <property type="nucleotide sequence ID" value="NZ_CAJNBJ010000020.1"/>
</dbReference>
<dbReference type="CDD" id="cd05798">
    <property type="entry name" value="SIS_TAL_PGI"/>
    <property type="match status" value="1"/>
</dbReference>
<evidence type="ECO:0000313" key="12">
    <source>
        <dbReference type="EMBL" id="CAE6797344.1"/>
    </source>
</evidence>
<evidence type="ECO:0000256" key="8">
    <source>
        <dbReference type="ARBA" id="ARBA00023126"/>
    </source>
</evidence>
<dbReference type="PANTHER" id="PTHR10683">
    <property type="entry name" value="TRANSALDOLASE"/>
    <property type="match status" value="1"/>
</dbReference>
<dbReference type="PANTHER" id="PTHR10683:SF31">
    <property type="entry name" value="TRANSALDOLASE"/>
    <property type="match status" value="1"/>
</dbReference>
<gene>
    <name evidence="11" type="primary">tal</name>
    <name evidence="12" type="ORF">NSPZN2_70159</name>
</gene>
<keyword evidence="7 11" id="KW-0808">Transferase</keyword>
<dbReference type="InterPro" id="IPR001585">
    <property type="entry name" value="TAL/FSA"/>
</dbReference>
<dbReference type="InterPro" id="IPR013785">
    <property type="entry name" value="Aldolase_TIM"/>
</dbReference>
<dbReference type="Gene3D" id="3.20.20.70">
    <property type="entry name" value="Aldolase class I"/>
    <property type="match status" value="1"/>
</dbReference>
<dbReference type="EC" id="2.2.1.2" evidence="5 11"/>
<comment type="caution">
    <text evidence="12">The sequence shown here is derived from an EMBL/GenBank/DDBJ whole genome shotgun (WGS) entry which is preliminary data.</text>
</comment>
<keyword evidence="8 11" id="KW-0570">Pentose shunt</keyword>
<evidence type="ECO:0000256" key="2">
    <source>
        <dbReference type="ARBA" id="ARBA00004496"/>
    </source>
</evidence>
<dbReference type="CDD" id="cd00955">
    <property type="entry name" value="Transaldolase_like"/>
    <property type="match status" value="1"/>
</dbReference>
<organism evidence="12 13">
    <name type="scientific">Nitrospira defluvii</name>
    <dbReference type="NCBI Taxonomy" id="330214"/>
    <lineage>
        <taxon>Bacteria</taxon>
        <taxon>Pseudomonadati</taxon>
        <taxon>Nitrospirota</taxon>
        <taxon>Nitrospiria</taxon>
        <taxon>Nitrospirales</taxon>
        <taxon>Nitrospiraceae</taxon>
        <taxon>Nitrospira</taxon>
    </lineage>
</organism>
<evidence type="ECO:0000256" key="3">
    <source>
        <dbReference type="ARBA" id="ARBA00004857"/>
    </source>
</evidence>
<keyword evidence="9 11" id="KW-0704">Schiff base</keyword>
<reference evidence="12 13" key="1">
    <citation type="submission" date="2021-02" db="EMBL/GenBank/DDBJ databases">
        <authorList>
            <person name="Han P."/>
        </authorList>
    </citation>
    <scope>NUCLEOTIDE SEQUENCE [LARGE SCALE GENOMIC DNA]</scope>
    <source>
        <strain evidence="12">Candidatus Nitrospira sp. ZN2</strain>
    </source>
</reference>
<evidence type="ECO:0000256" key="6">
    <source>
        <dbReference type="ARBA" id="ARBA00022490"/>
    </source>
</evidence>
<feature type="active site" description="Schiff-base intermediate with substrate" evidence="11">
    <location>
        <position position="148"/>
    </location>
</feature>
<dbReference type="SUPFAM" id="SSF53697">
    <property type="entry name" value="SIS domain"/>
    <property type="match status" value="1"/>
</dbReference>
<dbReference type="PROSITE" id="PS01054">
    <property type="entry name" value="TRANSALDOLASE_1"/>
    <property type="match status" value="1"/>
</dbReference>
<proteinExistence type="inferred from homology"/>
<keyword evidence="6 11" id="KW-0963">Cytoplasm</keyword>
<dbReference type="NCBIfam" id="TIGR00876">
    <property type="entry name" value="tal_mycobact"/>
    <property type="match status" value="1"/>
</dbReference>
<dbReference type="Pfam" id="PF00342">
    <property type="entry name" value="PGI"/>
    <property type="match status" value="1"/>
</dbReference>
<dbReference type="InterPro" id="IPR046348">
    <property type="entry name" value="SIS_dom_sf"/>
</dbReference>
<keyword evidence="13" id="KW-1185">Reference proteome</keyword>
<dbReference type="SUPFAM" id="SSF51569">
    <property type="entry name" value="Aldolase"/>
    <property type="match status" value="1"/>
</dbReference>
<evidence type="ECO:0000256" key="1">
    <source>
        <dbReference type="ARBA" id="ARBA00003518"/>
    </source>
</evidence>
<comment type="subcellular location">
    <subcellularLocation>
        <location evidence="2 11">Cytoplasm</location>
    </subcellularLocation>
</comment>
<dbReference type="GO" id="GO:0004347">
    <property type="term" value="F:glucose-6-phosphate isomerase activity"/>
    <property type="evidence" value="ECO:0007669"/>
    <property type="project" value="UniProtKB-EC"/>
</dbReference>
<dbReference type="InterPro" id="IPR004732">
    <property type="entry name" value="Transaldolase_2"/>
</dbReference>
<evidence type="ECO:0000256" key="11">
    <source>
        <dbReference type="HAMAP-Rule" id="MF_00493"/>
    </source>
</evidence>
<dbReference type="PROSITE" id="PS51463">
    <property type="entry name" value="P_GLUCOSE_ISOMERASE_3"/>
    <property type="match status" value="1"/>
</dbReference>